<feature type="transmembrane region" description="Helical" evidence="1">
    <location>
        <begin position="81"/>
        <end position="107"/>
    </location>
</feature>
<accession>A0A1U9KK98</accession>
<keyword evidence="3" id="KW-1185">Reference proteome</keyword>
<dbReference type="EMBL" id="CP014692">
    <property type="protein sequence ID" value="AQS86223.1"/>
    <property type="molecule type" value="Genomic_DNA"/>
</dbReference>
<reference evidence="2 3" key="1">
    <citation type="submission" date="2016-03" db="EMBL/GenBank/DDBJ databases">
        <title>Acetic acid bacteria sequencing.</title>
        <authorList>
            <person name="Brandt J."/>
            <person name="Jakob F."/>
            <person name="Vogel R.F."/>
        </authorList>
    </citation>
    <scope>NUCLEOTIDE SEQUENCE [LARGE SCALE GENOMIC DNA]</scope>
    <source>
        <strain evidence="2 3">TMW2.1153</strain>
    </source>
</reference>
<keyword evidence="1" id="KW-1133">Transmembrane helix</keyword>
<proteinExistence type="predicted"/>
<feature type="transmembrane region" description="Helical" evidence="1">
    <location>
        <begin position="46"/>
        <end position="69"/>
    </location>
</feature>
<sequence length="159" mass="17428">MGAVRMLGGFGAGMALGRAVLAAGPLVGRRASLVTWGSLGFVVCTLAFPELSPVMVFGFAWLLFGLAYQQDAVGRLLGSRIFLWLGILSFPFYMVHFILFKVFMWGIEPEILHSGTAEILLAWGCLFLIMIFCTVLLHKGVERPSHRLARRLAGPRISS</sequence>
<evidence type="ECO:0008006" key="4">
    <source>
        <dbReference type="Google" id="ProtNLM"/>
    </source>
</evidence>
<keyword evidence="1" id="KW-0472">Membrane</keyword>
<dbReference type="STRING" id="435.A0U92_02990"/>
<feature type="transmembrane region" description="Helical" evidence="1">
    <location>
        <begin position="119"/>
        <end position="137"/>
    </location>
</feature>
<protein>
    <recommendedName>
        <fullName evidence="4">Acyltransferase 3 domain-containing protein</fullName>
    </recommendedName>
</protein>
<dbReference type="Proteomes" id="UP000188937">
    <property type="component" value="Chromosome"/>
</dbReference>
<organism evidence="2 3">
    <name type="scientific">Acetobacter aceti</name>
    <dbReference type="NCBI Taxonomy" id="435"/>
    <lineage>
        <taxon>Bacteria</taxon>
        <taxon>Pseudomonadati</taxon>
        <taxon>Pseudomonadota</taxon>
        <taxon>Alphaproteobacteria</taxon>
        <taxon>Acetobacterales</taxon>
        <taxon>Acetobacteraceae</taxon>
        <taxon>Acetobacter</taxon>
        <taxon>Acetobacter subgen. Acetobacter</taxon>
    </lineage>
</organism>
<gene>
    <name evidence="2" type="ORF">A0U92_02990</name>
</gene>
<evidence type="ECO:0000313" key="3">
    <source>
        <dbReference type="Proteomes" id="UP000188937"/>
    </source>
</evidence>
<keyword evidence="1" id="KW-0812">Transmembrane</keyword>
<name>A0A1U9KK98_ACEAC</name>
<dbReference type="AlphaFoldDB" id="A0A1U9KK98"/>
<dbReference type="KEGG" id="aace:A0U92_02990"/>
<evidence type="ECO:0000313" key="2">
    <source>
        <dbReference type="EMBL" id="AQS86223.1"/>
    </source>
</evidence>
<evidence type="ECO:0000256" key="1">
    <source>
        <dbReference type="SAM" id="Phobius"/>
    </source>
</evidence>